<dbReference type="EnsemblMetazoa" id="CJA16874.1">
    <property type="protein sequence ID" value="CJA16874.1"/>
    <property type="gene ID" value="WBGene00136078"/>
</dbReference>
<dbReference type="InterPro" id="IPR052768">
    <property type="entry name" value="RBM25"/>
</dbReference>
<feature type="domain" description="RRM" evidence="3">
    <location>
        <begin position="45"/>
        <end position="122"/>
    </location>
</feature>
<dbReference type="InterPro" id="IPR035979">
    <property type="entry name" value="RBD_domain_sf"/>
</dbReference>
<keyword evidence="1" id="KW-0694">RNA-binding</keyword>
<dbReference type="InterPro" id="IPR034268">
    <property type="entry name" value="RBM25_RRM"/>
</dbReference>
<dbReference type="AlphaFoldDB" id="A0A8R1I6J5"/>
<evidence type="ECO:0000256" key="1">
    <source>
        <dbReference type="PROSITE-ProRule" id="PRU00176"/>
    </source>
</evidence>
<dbReference type="GO" id="GO:0003729">
    <property type="term" value="F:mRNA binding"/>
    <property type="evidence" value="ECO:0007669"/>
    <property type="project" value="TreeGrafter"/>
</dbReference>
<reference evidence="5" key="1">
    <citation type="submission" date="2010-08" db="EMBL/GenBank/DDBJ databases">
        <authorList>
            <consortium name="Caenorhabditis japonica Sequencing Consortium"/>
            <person name="Wilson R.K."/>
        </authorList>
    </citation>
    <scope>NUCLEOTIDE SEQUENCE [LARGE SCALE GENOMIC DNA]</scope>
    <source>
        <strain evidence="5">DF5081</strain>
    </source>
</reference>
<evidence type="ECO:0000256" key="2">
    <source>
        <dbReference type="SAM" id="MobiDB-lite"/>
    </source>
</evidence>
<evidence type="ECO:0000313" key="4">
    <source>
        <dbReference type="EnsemblMetazoa" id="CJA16874.1"/>
    </source>
</evidence>
<dbReference type="InterPro" id="IPR000504">
    <property type="entry name" value="RRM_dom"/>
</dbReference>
<feature type="compositionally biased region" description="Basic and acidic residues" evidence="2">
    <location>
        <begin position="190"/>
        <end position="203"/>
    </location>
</feature>
<dbReference type="Proteomes" id="UP000005237">
    <property type="component" value="Unassembled WGS sequence"/>
</dbReference>
<keyword evidence="5" id="KW-1185">Reference proteome</keyword>
<accession>A0A8R1I6J5</accession>
<dbReference type="InterPro" id="IPR012677">
    <property type="entry name" value="Nucleotide-bd_a/b_plait_sf"/>
</dbReference>
<dbReference type="PANTHER" id="PTHR18806">
    <property type="entry name" value="RBM25 PROTEIN"/>
    <property type="match status" value="1"/>
</dbReference>
<feature type="region of interest" description="Disordered" evidence="2">
    <location>
        <begin position="190"/>
        <end position="218"/>
    </location>
</feature>
<sequence>MAFRPGYGMPYQQQYPPQPQQIVFGQMRMPGHQPAPPPQKAPDPTPVFVGNISEKCTDEFIQKILNECGAVSSWKRIKGNNGKLQGFGFCNFSDLEGTLRALRILHDFHLGDKKLTVKAEEKVRSELRKTAIENRKRQGKKELKLKDGELPADEEDLKKDEEIRLKILHWMETDHKELFSFTEDGELSEEAKRAKAAEDKSDKPSSTTSANKKVSFLY</sequence>
<evidence type="ECO:0000259" key="3">
    <source>
        <dbReference type="PROSITE" id="PS50102"/>
    </source>
</evidence>
<dbReference type="Gene3D" id="3.30.70.330">
    <property type="match status" value="1"/>
</dbReference>
<dbReference type="SUPFAM" id="SSF54928">
    <property type="entry name" value="RNA-binding domain, RBD"/>
    <property type="match status" value="1"/>
</dbReference>
<evidence type="ECO:0000313" key="5">
    <source>
        <dbReference type="Proteomes" id="UP000005237"/>
    </source>
</evidence>
<dbReference type="Pfam" id="PF00076">
    <property type="entry name" value="RRM_1"/>
    <property type="match status" value="1"/>
</dbReference>
<dbReference type="GO" id="GO:0005681">
    <property type="term" value="C:spliceosomal complex"/>
    <property type="evidence" value="ECO:0007669"/>
    <property type="project" value="TreeGrafter"/>
</dbReference>
<dbReference type="PROSITE" id="PS50102">
    <property type="entry name" value="RRM"/>
    <property type="match status" value="1"/>
</dbReference>
<dbReference type="GO" id="GO:0000381">
    <property type="term" value="P:regulation of alternative mRNA splicing, via spliceosome"/>
    <property type="evidence" value="ECO:0007669"/>
    <property type="project" value="TreeGrafter"/>
</dbReference>
<reference evidence="4" key="2">
    <citation type="submission" date="2022-06" db="UniProtKB">
        <authorList>
            <consortium name="EnsemblMetazoa"/>
        </authorList>
    </citation>
    <scope>IDENTIFICATION</scope>
    <source>
        <strain evidence="4">DF5081</strain>
    </source>
</reference>
<organism evidence="4 5">
    <name type="scientific">Caenorhabditis japonica</name>
    <dbReference type="NCBI Taxonomy" id="281687"/>
    <lineage>
        <taxon>Eukaryota</taxon>
        <taxon>Metazoa</taxon>
        <taxon>Ecdysozoa</taxon>
        <taxon>Nematoda</taxon>
        <taxon>Chromadorea</taxon>
        <taxon>Rhabditida</taxon>
        <taxon>Rhabditina</taxon>
        <taxon>Rhabditomorpha</taxon>
        <taxon>Rhabditoidea</taxon>
        <taxon>Rhabditidae</taxon>
        <taxon>Peloderinae</taxon>
        <taxon>Caenorhabditis</taxon>
    </lineage>
</organism>
<name>A0A8R1I6J5_CAEJA</name>
<dbReference type="SMART" id="SM00360">
    <property type="entry name" value="RRM"/>
    <property type="match status" value="1"/>
</dbReference>
<dbReference type="CDD" id="cd12446">
    <property type="entry name" value="RRM_RBM25"/>
    <property type="match status" value="1"/>
</dbReference>
<dbReference type="PANTHER" id="PTHR18806:SF4">
    <property type="entry name" value="RNA-BINDING PROTEIN 25"/>
    <property type="match status" value="1"/>
</dbReference>
<protein>
    <submittedName>
        <fullName evidence="4">RRM domain-containing protein</fullName>
    </submittedName>
</protein>
<proteinExistence type="predicted"/>